<reference evidence="1 2" key="1">
    <citation type="submission" date="2019-03" db="EMBL/GenBank/DDBJ databases">
        <title>Genomic Encyclopedia of Type Strains, Phase IV (KMG-IV): sequencing the most valuable type-strain genomes for metagenomic binning, comparative biology and taxonomic classification.</title>
        <authorList>
            <person name="Goeker M."/>
        </authorList>
    </citation>
    <scope>NUCLEOTIDE SEQUENCE [LARGE SCALE GENOMIC DNA]</scope>
    <source>
        <strain evidence="1 2">DSM 100556</strain>
    </source>
</reference>
<keyword evidence="2" id="KW-1185">Reference proteome</keyword>
<sequence length="34" mass="4255">MEEFYRDHIKNEEITMDDVPKRWKAVTEKWLDSN</sequence>
<gene>
    <name evidence="1" type="ORF">EDD76_11980</name>
</gene>
<proteinExistence type="predicted"/>
<accession>A0A4R1QUP2</accession>
<dbReference type="EMBL" id="SLUO01000019">
    <property type="protein sequence ID" value="TCL54654.1"/>
    <property type="molecule type" value="Genomic_DNA"/>
</dbReference>
<evidence type="ECO:0000313" key="2">
    <source>
        <dbReference type="Proteomes" id="UP000295718"/>
    </source>
</evidence>
<protein>
    <submittedName>
        <fullName evidence="1">Uncharacterized protein</fullName>
    </submittedName>
</protein>
<evidence type="ECO:0000313" key="1">
    <source>
        <dbReference type="EMBL" id="TCL54654.1"/>
    </source>
</evidence>
<dbReference type="Proteomes" id="UP000295718">
    <property type="component" value="Unassembled WGS sequence"/>
</dbReference>
<comment type="caution">
    <text evidence="1">The sequence shown here is derived from an EMBL/GenBank/DDBJ whole genome shotgun (WGS) entry which is preliminary data.</text>
</comment>
<dbReference type="AlphaFoldDB" id="A0A4R1QUP2"/>
<name>A0A4R1QUP2_9FIRM</name>
<organism evidence="1 2">
    <name type="scientific">Kineothrix alysoides</name>
    <dbReference type="NCBI Taxonomy" id="1469948"/>
    <lineage>
        <taxon>Bacteria</taxon>
        <taxon>Bacillati</taxon>
        <taxon>Bacillota</taxon>
        <taxon>Clostridia</taxon>
        <taxon>Lachnospirales</taxon>
        <taxon>Lachnospiraceae</taxon>
        <taxon>Kineothrix</taxon>
    </lineage>
</organism>